<dbReference type="CDD" id="cd00009">
    <property type="entry name" value="AAA"/>
    <property type="match status" value="1"/>
</dbReference>
<dbReference type="PANTHER" id="PTHR30050:SF4">
    <property type="entry name" value="ATP-BINDING PROTEIN RV3427C IN INSERTION SEQUENCE-RELATED"/>
    <property type="match status" value="1"/>
</dbReference>
<protein>
    <submittedName>
        <fullName evidence="3">AAA family ATPase</fullName>
    </submittedName>
</protein>
<dbReference type="RefSeq" id="WP_154428476.1">
    <property type="nucleotide sequence ID" value="NZ_VUNI01000002.1"/>
</dbReference>
<dbReference type="GO" id="GO:0005524">
    <property type="term" value="F:ATP binding"/>
    <property type="evidence" value="ECO:0007669"/>
    <property type="project" value="InterPro"/>
</dbReference>
<dbReference type="Proteomes" id="UP000474024">
    <property type="component" value="Unassembled WGS sequence"/>
</dbReference>
<reference evidence="3 4" key="1">
    <citation type="submission" date="2019-08" db="EMBL/GenBank/DDBJ databases">
        <title>In-depth cultivation of the pig gut microbiome towards novel bacterial diversity and tailored functional studies.</title>
        <authorList>
            <person name="Wylensek D."/>
            <person name="Hitch T.C.A."/>
            <person name="Clavel T."/>
        </authorList>
    </citation>
    <scope>NUCLEOTIDE SEQUENCE [LARGE SCALE GENOMIC DNA]</scope>
    <source>
        <strain evidence="3 4">MUC/MUC-530-WT-4D</strain>
    </source>
</reference>
<proteinExistence type="predicted"/>
<dbReference type="SUPFAM" id="SSF52540">
    <property type="entry name" value="P-loop containing nucleoside triphosphate hydrolases"/>
    <property type="match status" value="1"/>
</dbReference>
<evidence type="ECO:0000256" key="1">
    <source>
        <dbReference type="SAM" id="Coils"/>
    </source>
</evidence>
<evidence type="ECO:0000313" key="4">
    <source>
        <dbReference type="Proteomes" id="UP000474024"/>
    </source>
</evidence>
<feature type="domain" description="AAA+ ATPase" evidence="2">
    <location>
        <begin position="182"/>
        <end position="316"/>
    </location>
</feature>
<organism evidence="3 4">
    <name type="scientific">Roseburia porci</name>
    <dbReference type="NCBI Taxonomy" id="2605790"/>
    <lineage>
        <taxon>Bacteria</taxon>
        <taxon>Bacillati</taxon>
        <taxon>Bacillota</taxon>
        <taxon>Clostridia</taxon>
        <taxon>Lachnospirales</taxon>
        <taxon>Lachnospiraceae</taxon>
        <taxon>Roseburia</taxon>
    </lineage>
</organism>
<gene>
    <name evidence="3" type="ORF">FYJ75_02460</name>
</gene>
<dbReference type="SMART" id="SM00382">
    <property type="entry name" value="AAA"/>
    <property type="match status" value="1"/>
</dbReference>
<dbReference type="InterPro" id="IPR002611">
    <property type="entry name" value="IstB_ATP-bd"/>
</dbReference>
<comment type="caution">
    <text evidence="3">The sequence shown here is derived from an EMBL/GenBank/DDBJ whole genome shotgun (WGS) entry which is preliminary data.</text>
</comment>
<dbReference type="PANTHER" id="PTHR30050">
    <property type="entry name" value="CHROMOSOMAL REPLICATION INITIATOR PROTEIN DNAA"/>
    <property type="match status" value="1"/>
</dbReference>
<dbReference type="InterPro" id="IPR003593">
    <property type="entry name" value="AAA+_ATPase"/>
</dbReference>
<dbReference type="Gene3D" id="3.40.50.300">
    <property type="entry name" value="P-loop containing nucleotide triphosphate hydrolases"/>
    <property type="match status" value="1"/>
</dbReference>
<name>A0A6L5YNQ6_9FIRM</name>
<dbReference type="EMBL" id="VUNI01000002">
    <property type="protein sequence ID" value="MST73898.1"/>
    <property type="molecule type" value="Genomic_DNA"/>
</dbReference>
<keyword evidence="1" id="KW-0175">Coiled coil</keyword>
<dbReference type="AlphaFoldDB" id="A0A6L5YNQ6"/>
<dbReference type="InterPro" id="IPR027417">
    <property type="entry name" value="P-loop_NTPase"/>
</dbReference>
<evidence type="ECO:0000313" key="3">
    <source>
        <dbReference type="EMBL" id="MST73898.1"/>
    </source>
</evidence>
<sequence>MPLTNAQYDEIIRSYDAIQLKNSRRRQERLKEVYAKAPRLKELDDSIASCSVAQAHKYLDGQTQALTELKVQLANIRQERQALIRGLGYSTDYLAPIYDCPDCKDTGFINGKRCHCFKQAMINVVYAQSNIRQILEKENFDTFSYEYYSDDDVNPATGLSSLATAKHAVMECRKFIDQFDKKPKNLFFYGDTGVGKTFLSNCVAKELLDAGYSVIYFTAFQLFDILSKGVFEKDSDAIAAHQNIFDCDLLIIDDLGTELSNSFTTSQLFLCINERILRQKSTIISTNLNMNQMVDIYSERTLSRISSNYTILKLFGDDIRIKRRMR</sequence>
<accession>A0A6L5YNQ6</accession>
<keyword evidence="4" id="KW-1185">Reference proteome</keyword>
<feature type="coiled-coil region" evidence="1">
    <location>
        <begin position="59"/>
        <end position="86"/>
    </location>
</feature>
<dbReference type="NCBIfam" id="NF005304">
    <property type="entry name" value="PRK06835.1"/>
    <property type="match status" value="1"/>
</dbReference>
<dbReference type="GO" id="GO:0006260">
    <property type="term" value="P:DNA replication"/>
    <property type="evidence" value="ECO:0007669"/>
    <property type="project" value="TreeGrafter"/>
</dbReference>
<evidence type="ECO:0000259" key="2">
    <source>
        <dbReference type="SMART" id="SM00382"/>
    </source>
</evidence>
<dbReference type="Pfam" id="PF01695">
    <property type="entry name" value="IstB_IS21"/>
    <property type="match status" value="1"/>
</dbReference>